<sequence>MRRSLSLLSFSSSACHGRKFCGGAIIFSIEKLMISNPFDANGIILDKFASVRKRLKIHGGYREVEDRRNKGGCCHGLMARNHQFCEEKREKKGQGGNFQFSVSDVNLGKNPFLLARHDLGRISF</sequence>
<organism evidence="1 2">
    <name type="scientific">Crotalaria pallida</name>
    <name type="common">Smooth rattlebox</name>
    <name type="synonym">Crotalaria striata</name>
    <dbReference type="NCBI Taxonomy" id="3830"/>
    <lineage>
        <taxon>Eukaryota</taxon>
        <taxon>Viridiplantae</taxon>
        <taxon>Streptophyta</taxon>
        <taxon>Embryophyta</taxon>
        <taxon>Tracheophyta</taxon>
        <taxon>Spermatophyta</taxon>
        <taxon>Magnoliopsida</taxon>
        <taxon>eudicotyledons</taxon>
        <taxon>Gunneridae</taxon>
        <taxon>Pentapetalae</taxon>
        <taxon>rosids</taxon>
        <taxon>fabids</taxon>
        <taxon>Fabales</taxon>
        <taxon>Fabaceae</taxon>
        <taxon>Papilionoideae</taxon>
        <taxon>50 kb inversion clade</taxon>
        <taxon>genistoids sensu lato</taxon>
        <taxon>core genistoids</taxon>
        <taxon>Crotalarieae</taxon>
        <taxon>Crotalaria</taxon>
    </lineage>
</organism>
<reference evidence="1 2" key="1">
    <citation type="submission" date="2024-01" db="EMBL/GenBank/DDBJ databases">
        <title>The genomes of 5 underutilized Papilionoideae crops provide insights into root nodulation and disease resistanc.</title>
        <authorList>
            <person name="Yuan L."/>
        </authorList>
    </citation>
    <scope>NUCLEOTIDE SEQUENCE [LARGE SCALE GENOMIC DNA]</scope>
    <source>
        <strain evidence="1">ZHUSHIDOU_FW_LH</strain>
        <tissue evidence="1">Leaf</tissue>
    </source>
</reference>
<evidence type="ECO:0000313" key="2">
    <source>
        <dbReference type="Proteomes" id="UP001372338"/>
    </source>
</evidence>
<dbReference type="EMBL" id="JAYWIO010000003">
    <property type="protein sequence ID" value="KAK7274523.1"/>
    <property type="molecule type" value="Genomic_DNA"/>
</dbReference>
<proteinExistence type="predicted"/>
<accession>A0AAN9IBB7</accession>
<protein>
    <submittedName>
        <fullName evidence="1">Uncharacterized protein</fullName>
    </submittedName>
</protein>
<dbReference type="Proteomes" id="UP001372338">
    <property type="component" value="Unassembled WGS sequence"/>
</dbReference>
<comment type="caution">
    <text evidence="1">The sequence shown here is derived from an EMBL/GenBank/DDBJ whole genome shotgun (WGS) entry which is preliminary data.</text>
</comment>
<evidence type="ECO:0000313" key="1">
    <source>
        <dbReference type="EMBL" id="KAK7274523.1"/>
    </source>
</evidence>
<gene>
    <name evidence="1" type="ORF">RIF29_15616</name>
</gene>
<dbReference type="PROSITE" id="PS51257">
    <property type="entry name" value="PROKAR_LIPOPROTEIN"/>
    <property type="match status" value="1"/>
</dbReference>
<keyword evidence="2" id="KW-1185">Reference proteome</keyword>
<name>A0AAN9IBB7_CROPI</name>
<dbReference type="AlphaFoldDB" id="A0AAN9IBB7"/>